<dbReference type="PANTHER" id="PTHR38046">
    <property type="entry name" value="CRYPTIC LOCI REGULATOR 2"/>
    <property type="match status" value="1"/>
</dbReference>
<evidence type="ECO:0000313" key="5">
    <source>
        <dbReference type="Proteomes" id="UP001275084"/>
    </source>
</evidence>
<sequence>MANSNAQSTPSAQDDDVDGYYPIHIARSDGKVHTYPKLDHNPLDPKSEADTQQLERWEVIIAGHLAHQLAPSDDKKQYKLAGFPGGYELRCAVRKDLGRDYYLYGHPAGPKSNYRTPGDFVLHLLWLASDSKDYSQCSCDICVKWVEANKGPAPVIAVPADASSQPAALNTPAQAVASGGAPTQPAQPAQSAQKSQKAPSQPKAAAPSQPTIASQPAAPPAAATPVPAPNPPGTTGLSNVFRVGELVWYKATAWRLGLILAINPKGENVAQGDSSYSFVLAPLGHAILNQPNVVKDVVDMRPFLTFSVPSVTIEELQHKSFEAIDWQAFAVRYSNEPDAQKRLLRMQMVGLEASKMAARCINDSFSMFNPLGQGPSPDGQHNVQYFKGVYLGAEMVRVGDPLRVTAPVNLDAAPDAPVDTTAVMLVSKIQLLTPWNSDASPTLQFRGSVFRVIRAPLPHGQNVIPAEQLGPAFEQELMARNQIERDKSMRWGWSIIERDAVRAETEVQGRFYVTYKLMSIIDRDRFQAAVQQGVVEEAQTYLNNRSHSGSGGHYIGRRQGRAGTVGAAVSATFIAPEGMVET</sequence>
<feature type="region of interest" description="Disordered" evidence="1">
    <location>
        <begin position="1"/>
        <end position="20"/>
    </location>
</feature>
<feature type="region of interest" description="Disordered" evidence="1">
    <location>
        <begin position="172"/>
        <end position="231"/>
    </location>
</feature>
<dbReference type="InterPro" id="IPR018839">
    <property type="entry name" value="Tscrpt-silencing_Clr2_C"/>
</dbReference>
<feature type="compositionally biased region" description="Polar residues" evidence="1">
    <location>
        <begin position="1"/>
        <end position="12"/>
    </location>
</feature>
<dbReference type="InterPro" id="IPR038986">
    <property type="entry name" value="Clr2"/>
</dbReference>
<feature type="compositionally biased region" description="Low complexity" evidence="1">
    <location>
        <begin position="177"/>
        <end position="225"/>
    </location>
</feature>
<dbReference type="GO" id="GO:0030466">
    <property type="term" value="P:silent mating-type cassette heterochromatin formation"/>
    <property type="evidence" value="ECO:0007669"/>
    <property type="project" value="TreeGrafter"/>
</dbReference>
<gene>
    <name evidence="4" type="ORF">B0T25DRAFT_454248</name>
</gene>
<comment type="caution">
    <text evidence="4">The sequence shown here is derived from an EMBL/GenBank/DDBJ whole genome shotgun (WGS) entry which is preliminary data.</text>
</comment>
<evidence type="ECO:0000256" key="1">
    <source>
        <dbReference type="SAM" id="MobiDB-lite"/>
    </source>
</evidence>
<evidence type="ECO:0000313" key="4">
    <source>
        <dbReference type="EMBL" id="KAK3353451.1"/>
    </source>
</evidence>
<dbReference type="InterPro" id="IPR031915">
    <property type="entry name" value="Clr2_N"/>
</dbReference>
<feature type="domain" description="Cryptic loci regulator 2 C-terminal" evidence="2">
    <location>
        <begin position="385"/>
        <end position="513"/>
    </location>
</feature>
<dbReference type="PANTHER" id="PTHR38046:SF1">
    <property type="entry name" value="CRYPTIC LOCI REGULATOR 2"/>
    <property type="match status" value="1"/>
</dbReference>
<evidence type="ECO:0000259" key="3">
    <source>
        <dbReference type="Pfam" id="PF16761"/>
    </source>
</evidence>
<dbReference type="AlphaFoldDB" id="A0AAJ0MEF6"/>
<dbReference type="Proteomes" id="UP001275084">
    <property type="component" value="Unassembled WGS sequence"/>
</dbReference>
<proteinExistence type="predicted"/>
<dbReference type="Pfam" id="PF10383">
    <property type="entry name" value="Clr2"/>
    <property type="match status" value="1"/>
</dbReference>
<name>A0AAJ0MEF6_9PEZI</name>
<dbReference type="GO" id="GO:0070824">
    <property type="term" value="C:SHREC complex"/>
    <property type="evidence" value="ECO:0007669"/>
    <property type="project" value="InterPro"/>
</dbReference>
<dbReference type="Pfam" id="PF16761">
    <property type="entry name" value="Clr2_transil"/>
    <property type="match status" value="1"/>
</dbReference>
<protein>
    <submittedName>
        <fullName evidence="4">Transcription-silencing protein Clr2-domain-containing protein</fullName>
    </submittedName>
</protein>
<dbReference type="GO" id="GO:0031934">
    <property type="term" value="C:mating-type region heterochromatin"/>
    <property type="evidence" value="ECO:0007669"/>
    <property type="project" value="TreeGrafter"/>
</dbReference>
<feature type="domain" description="Cryptic loci regulator 2 N-terminal" evidence="3">
    <location>
        <begin position="78"/>
        <end position="142"/>
    </location>
</feature>
<dbReference type="EMBL" id="JAUIQD010000004">
    <property type="protein sequence ID" value="KAK3353451.1"/>
    <property type="molecule type" value="Genomic_DNA"/>
</dbReference>
<reference evidence="4" key="2">
    <citation type="submission" date="2023-06" db="EMBL/GenBank/DDBJ databases">
        <authorList>
            <consortium name="Lawrence Berkeley National Laboratory"/>
            <person name="Haridas S."/>
            <person name="Hensen N."/>
            <person name="Bonometti L."/>
            <person name="Westerberg I."/>
            <person name="Brannstrom I.O."/>
            <person name="Guillou S."/>
            <person name="Cros-Aarteil S."/>
            <person name="Calhoun S."/>
            <person name="Kuo A."/>
            <person name="Mondo S."/>
            <person name="Pangilinan J."/>
            <person name="Riley R."/>
            <person name="Labutti K."/>
            <person name="Andreopoulos B."/>
            <person name="Lipzen A."/>
            <person name="Chen C."/>
            <person name="Yanf M."/>
            <person name="Daum C."/>
            <person name="Ng V."/>
            <person name="Clum A."/>
            <person name="Steindorff A."/>
            <person name="Ohm R."/>
            <person name="Martin F."/>
            <person name="Silar P."/>
            <person name="Natvig D."/>
            <person name="Lalanne C."/>
            <person name="Gautier V."/>
            <person name="Ament-Velasquez S.L."/>
            <person name="Kruys A."/>
            <person name="Hutchinson M.I."/>
            <person name="Powell A.J."/>
            <person name="Barry K."/>
            <person name="Miller A.N."/>
            <person name="Grigoriev I.V."/>
            <person name="Debuchy R."/>
            <person name="Gladieux P."/>
            <person name="Thoren M.H."/>
            <person name="Johannesson H."/>
        </authorList>
    </citation>
    <scope>NUCLEOTIDE SEQUENCE</scope>
    <source>
        <strain evidence="4">CBS 955.72</strain>
    </source>
</reference>
<reference evidence="4" key="1">
    <citation type="journal article" date="2023" name="Mol. Phylogenet. Evol.">
        <title>Genome-scale phylogeny and comparative genomics of the fungal order Sordariales.</title>
        <authorList>
            <person name="Hensen N."/>
            <person name="Bonometti L."/>
            <person name="Westerberg I."/>
            <person name="Brannstrom I.O."/>
            <person name="Guillou S."/>
            <person name="Cros-Aarteil S."/>
            <person name="Calhoun S."/>
            <person name="Haridas S."/>
            <person name="Kuo A."/>
            <person name="Mondo S."/>
            <person name="Pangilinan J."/>
            <person name="Riley R."/>
            <person name="LaButti K."/>
            <person name="Andreopoulos B."/>
            <person name="Lipzen A."/>
            <person name="Chen C."/>
            <person name="Yan M."/>
            <person name="Daum C."/>
            <person name="Ng V."/>
            <person name="Clum A."/>
            <person name="Steindorff A."/>
            <person name="Ohm R.A."/>
            <person name="Martin F."/>
            <person name="Silar P."/>
            <person name="Natvig D.O."/>
            <person name="Lalanne C."/>
            <person name="Gautier V."/>
            <person name="Ament-Velasquez S.L."/>
            <person name="Kruys A."/>
            <person name="Hutchinson M.I."/>
            <person name="Powell A.J."/>
            <person name="Barry K."/>
            <person name="Miller A.N."/>
            <person name="Grigoriev I.V."/>
            <person name="Debuchy R."/>
            <person name="Gladieux P."/>
            <person name="Hiltunen Thoren M."/>
            <person name="Johannesson H."/>
        </authorList>
    </citation>
    <scope>NUCLEOTIDE SEQUENCE</scope>
    <source>
        <strain evidence="4">CBS 955.72</strain>
    </source>
</reference>
<dbReference type="GO" id="GO:0033553">
    <property type="term" value="C:rDNA heterochromatin"/>
    <property type="evidence" value="ECO:0007669"/>
    <property type="project" value="TreeGrafter"/>
</dbReference>
<evidence type="ECO:0000259" key="2">
    <source>
        <dbReference type="Pfam" id="PF10383"/>
    </source>
</evidence>
<organism evidence="4 5">
    <name type="scientific">Lasiosphaeria hispida</name>
    <dbReference type="NCBI Taxonomy" id="260671"/>
    <lineage>
        <taxon>Eukaryota</taxon>
        <taxon>Fungi</taxon>
        <taxon>Dikarya</taxon>
        <taxon>Ascomycota</taxon>
        <taxon>Pezizomycotina</taxon>
        <taxon>Sordariomycetes</taxon>
        <taxon>Sordariomycetidae</taxon>
        <taxon>Sordariales</taxon>
        <taxon>Lasiosphaeriaceae</taxon>
        <taxon>Lasiosphaeria</taxon>
    </lineage>
</organism>
<keyword evidence="5" id="KW-1185">Reference proteome</keyword>
<accession>A0AAJ0MEF6</accession>